<organism evidence="1 2">
    <name type="scientific">Clunio marinus</name>
    <dbReference type="NCBI Taxonomy" id="568069"/>
    <lineage>
        <taxon>Eukaryota</taxon>
        <taxon>Metazoa</taxon>
        <taxon>Ecdysozoa</taxon>
        <taxon>Arthropoda</taxon>
        <taxon>Hexapoda</taxon>
        <taxon>Insecta</taxon>
        <taxon>Pterygota</taxon>
        <taxon>Neoptera</taxon>
        <taxon>Endopterygota</taxon>
        <taxon>Diptera</taxon>
        <taxon>Nematocera</taxon>
        <taxon>Chironomoidea</taxon>
        <taxon>Chironomidae</taxon>
        <taxon>Clunio</taxon>
    </lineage>
</organism>
<dbReference type="EMBL" id="CVRI01000020">
    <property type="protein sequence ID" value="CRK91327.1"/>
    <property type="molecule type" value="Genomic_DNA"/>
</dbReference>
<keyword evidence="2" id="KW-1185">Reference proteome</keyword>
<sequence>MFTFQIAPSKNKNEGMTSKSQEVNFIFLLHGEYFYGGCKLTCMTKEKCLRDSRKFSFRHPTVTKKENITKSSVRKTLEESIQRQKSLGYIHEMKWKSKVIGST</sequence>
<protein>
    <submittedName>
        <fullName evidence="1">CLUMA_CG005001, isoform A</fullName>
    </submittedName>
</protein>
<name>A0A1J1HTE3_9DIPT</name>
<dbReference type="Proteomes" id="UP000183832">
    <property type="component" value="Unassembled WGS sequence"/>
</dbReference>
<gene>
    <name evidence="1" type="ORF">CLUMA_CG005001</name>
</gene>
<dbReference type="AlphaFoldDB" id="A0A1J1HTE3"/>
<evidence type="ECO:0000313" key="1">
    <source>
        <dbReference type="EMBL" id="CRK91327.1"/>
    </source>
</evidence>
<accession>A0A1J1HTE3</accession>
<evidence type="ECO:0000313" key="2">
    <source>
        <dbReference type="Proteomes" id="UP000183832"/>
    </source>
</evidence>
<proteinExistence type="predicted"/>
<reference evidence="1 2" key="1">
    <citation type="submission" date="2015-04" db="EMBL/GenBank/DDBJ databases">
        <authorList>
            <person name="Syromyatnikov M.Y."/>
            <person name="Popov V.N."/>
        </authorList>
    </citation>
    <scope>NUCLEOTIDE SEQUENCE [LARGE SCALE GENOMIC DNA]</scope>
</reference>